<dbReference type="STRING" id="861299.J421_2536"/>
<evidence type="ECO:0000313" key="2">
    <source>
        <dbReference type="EMBL" id="AHG90073.1"/>
    </source>
</evidence>
<dbReference type="InterPro" id="IPR005149">
    <property type="entry name" value="Tscrpt_reg_PadR_N"/>
</dbReference>
<accession>W0RKV6</accession>
<dbReference type="PATRIC" id="fig|861299.3.peg.2584"/>
<dbReference type="PANTHER" id="PTHR33169:SF14">
    <property type="entry name" value="TRANSCRIPTIONAL REGULATOR RV3488"/>
    <property type="match status" value="1"/>
</dbReference>
<feature type="domain" description="Transcription regulator PadR N-terminal" evidence="1">
    <location>
        <begin position="17"/>
        <end position="90"/>
    </location>
</feature>
<dbReference type="HOGENOM" id="CLU_063440_3_3_0"/>
<dbReference type="NCBIfam" id="TIGR03433">
    <property type="entry name" value="padR_acidobact"/>
    <property type="match status" value="1"/>
</dbReference>
<keyword evidence="3" id="KW-1185">Reference proteome</keyword>
<name>W0RKV6_9BACT</name>
<dbReference type="InterPro" id="IPR036388">
    <property type="entry name" value="WH-like_DNA-bd_sf"/>
</dbReference>
<dbReference type="Proteomes" id="UP000019151">
    <property type="component" value="Chromosome"/>
</dbReference>
<evidence type="ECO:0000313" key="3">
    <source>
        <dbReference type="Proteomes" id="UP000019151"/>
    </source>
</evidence>
<dbReference type="KEGG" id="gba:J421_2536"/>
<gene>
    <name evidence="2" type="ORF">J421_2536</name>
</gene>
<proteinExistence type="predicted"/>
<dbReference type="InParanoid" id="W0RKV6"/>
<dbReference type="eggNOG" id="COG1695">
    <property type="taxonomic scope" value="Bacteria"/>
</dbReference>
<reference evidence="2 3" key="1">
    <citation type="journal article" date="2014" name="Genome Announc.">
        <title>Genome Sequence and Methylome of Soil Bacterium Gemmatirosa kalamazoonensis KBS708T, a Member of the Rarely Cultivated Gemmatimonadetes Phylum.</title>
        <authorList>
            <person name="Debruyn J.M."/>
            <person name="Radosevich M."/>
            <person name="Wommack K.E."/>
            <person name="Polson S.W."/>
            <person name="Hauser L.J."/>
            <person name="Fawaz M.N."/>
            <person name="Korlach J."/>
            <person name="Tsai Y.C."/>
        </authorList>
    </citation>
    <scope>NUCLEOTIDE SEQUENCE [LARGE SCALE GENOMIC DNA]</scope>
    <source>
        <strain evidence="2 3">KBS708</strain>
    </source>
</reference>
<dbReference type="OrthoDB" id="9808017at2"/>
<dbReference type="Pfam" id="PF03551">
    <property type="entry name" value="PadR"/>
    <property type="match status" value="1"/>
</dbReference>
<dbReference type="SUPFAM" id="SSF46785">
    <property type="entry name" value="Winged helix' DNA-binding domain"/>
    <property type="match status" value="1"/>
</dbReference>
<dbReference type="PANTHER" id="PTHR33169">
    <property type="entry name" value="PADR-FAMILY TRANSCRIPTIONAL REGULATOR"/>
    <property type="match status" value="1"/>
</dbReference>
<evidence type="ECO:0000259" key="1">
    <source>
        <dbReference type="Pfam" id="PF03551"/>
    </source>
</evidence>
<dbReference type="RefSeq" id="WP_025411548.1">
    <property type="nucleotide sequence ID" value="NZ_CP007128.1"/>
</dbReference>
<protein>
    <submittedName>
        <fullName evidence="2">Transcriptional regulator, PadR-family</fullName>
    </submittedName>
</protein>
<dbReference type="AlphaFoldDB" id="W0RKV6"/>
<dbReference type="Gene3D" id="1.10.10.10">
    <property type="entry name" value="Winged helix-like DNA-binding domain superfamily/Winged helix DNA-binding domain"/>
    <property type="match status" value="1"/>
</dbReference>
<sequence>MPAPPLDRLPGTLDMLILKTLSLGRLHGWGISFHIRQTSGDVLRVNQGALYPALHRLEERGWVAAEWGVSENNRRARFYALTAAGRRQLARESEGWLDFVRAVHAVMQFAPA</sequence>
<organism evidence="2 3">
    <name type="scientific">Gemmatirosa kalamazoonensis</name>
    <dbReference type="NCBI Taxonomy" id="861299"/>
    <lineage>
        <taxon>Bacteria</taxon>
        <taxon>Pseudomonadati</taxon>
        <taxon>Gemmatimonadota</taxon>
        <taxon>Gemmatimonadia</taxon>
        <taxon>Gemmatimonadales</taxon>
        <taxon>Gemmatimonadaceae</taxon>
        <taxon>Gemmatirosa</taxon>
    </lineage>
</organism>
<dbReference type="InterPro" id="IPR017799">
    <property type="entry name" value="Tscrpt_reg_PadR_acidobac-type"/>
</dbReference>
<dbReference type="InterPro" id="IPR036390">
    <property type="entry name" value="WH_DNA-bd_sf"/>
</dbReference>
<dbReference type="InterPro" id="IPR052509">
    <property type="entry name" value="Metal_resp_DNA-bind_regulator"/>
</dbReference>
<dbReference type="EMBL" id="CP007128">
    <property type="protein sequence ID" value="AHG90073.1"/>
    <property type="molecule type" value="Genomic_DNA"/>
</dbReference>